<feature type="transmembrane region" description="Helical" evidence="10">
    <location>
        <begin position="64"/>
        <end position="84"/>
    </location>
</feature>
<evidence type="ECO:0000256" key="1">
    <source>
        <dbReference type="ARBA" id="ARBA00004141"/>
    </source>
</evidence>
<organism evidence="12 13">
    <name type="scientific">Candidatus Sungbacteria bacterium RIFCSPHIGHO2_02_FULL_51_29</name>
    <dbReference type="NCBI Taxonomy" id="1802273"/>
    <lineage>
        <taxon>Bacteria</taxon>
        <taxon>Candidatus Sungiibacteriota</taxon>
    </lineage>
</organism>
<dbReference type="CDD" id="cd10546">
    <property type="entry name" value="VKOR"/>
    <property type="match status" value="1"/>
</dbReference>
<sequence>MAYLTYVHFSLGGGSFCDLGDGLSCDIVNKSDYATILGIPIALLGFIYFLGIFLIAVFRFQFIFLRWTFFVSLVVLGPALYLTVVEMFILKNYCIFCELAKICILAVMITLALAIGVRSLERRSVMRAVVIALLLIAGTYLMQAAAQPAVGQYDAFAQCLSEKGFVMYGSATCTFCIRQKGAFGSSFQYIKNVECNKNFPGAQPELCAEKKIQYTPTWIKEGPERTELQRLNPGFIELEKLAEISGCTLKLSGA</sequence>
<dbReference type="SMART" id="SM00756">
    <property type="entry name" value="VKc"/>
    <property type="match status" value="1"/>
</dbReference>
<evidence type="ECO:0000259" key="11">
    <source>
        <dbReference type="SMART" id="SM00756"/>
    </source>
</evidence>
<dbReference type="InterPro" id="IPR012932">
    <property type="entry name" value="VKOR"/>
</dbReference>
<evidence type="ECO:0000256" key="4">
    <source>
        <dbReference type="ARBA" id="ARBA00022719"/>
    </source>
</evidence>
<keyword evidence="3 10" id="KW-0812">Transmembrane</keyword>
<evidence type="ECO:0000256" key="7">
    <source>
        <dbReference type="ARBA" id="ARBA00023136"/>
    </source>
</evidence>
<keyword evidence="5 10" id="KW-1133">Transmembrane helix</keyword>
<evidence type="ECO:0000256" key="2">
    <source>
        <dbReference type="ARBA" id="ARBA00006214"/>
    </source>
</evidence>
<feature type="transmembrane region" description="Helical" evidence="10">
    <location>
        <begin position="90"/>
        <end position="113"/>
    </location>
</feature>
<dbReference type="AlphaFoldDB" id="A0A1G2KWQ4"/>
<evidence type="ECO:0000256" key="5">
    <source>
        <dbReference type="ARBA" id="ARBA00022989"/>
    </source>
</evidence>
<dbReference type="GO" id="GO:0016020">
    <property type="term" value="C:membrane"/>
    <property type="evidence" value="ECO:0007669"/>
    <property type="project" value="UniProtKB-SubCell"/>
</dbReference>
<reference evidence="12 13" key="1">
    <citation type="journal article" date="2016" name="Nat. Commun.">
        <title>Thousands of microbial genomes shed light on interconnected biogeochemical processes in an aquifer system.</title>
        <authorList>
            <person name="Anantharaman K."/>
            <person name="Brown C.T."/>
            <person name="Hug L.A."/>
            <person name="Sharon I."/>
            <person name="Castelle C.J."/>
            <person name="Probst A.J."/>
            <person name="Thomas B.C."/>
            <person name="Singh A."/>
            <person name="Wilkins M.J."/>
            <person name="Karaoz U."/>
            <person name="Brodie E.L."/>
            <person name="Williams K.H."/>
            <person name="Hubbard S.S."/>
            <person name="Banfield J.F."/>
        </authorList>
    </citation>
    <scope>NUCLEOTIDE SEQUENCE [LARGE SCALE GENOMIC DNA]</scope>
</reference>
<feature type="transmembrane region" description="Helical" evidence="10">
    <location>
        <begin position="125"/>
        <end position="142"/>
    </location>
</feature>
<evidence type="ECO:0000256" key="10">
    <source>
        <dbReference type="SAM" id="Phobius"/>
    </source>
</evidence>
<gene>
    <name evidence="12" type="ORF">A3C16_05155</name>
</gene>
<dbReference type="GO" id="GO:0048038">
    <property type="term" value="F:quinone binding"/>
    <property type="evidence" value="ECO:0007669"/>
    <property type="project" value="UniProtKB-KW"/>
</dbReference>
<evidence type="ECO:0000256" key="8">
    <source>
        <dbReference type="ARBA" id="ARBA00023157"/>
    </source>
</evidence>
<dbReference type="InterPro" id="IPR038354">
    <property type="entry name" value="VKOR_sf"/>
</dbReference>
<comment type="subcellular location">
    <subcellularLocation>
        <location evidence="1">Membrane</location>
        <topology evidence="1">Multi-pass membrane protein</topology>
    </subcellularLocation>
</comment>
<dbReference type="GO" id="GO:0016491">
    <property type="term" value="F:oxidoreductase activity"/>
    <property type="evidence" value="ECO:0007669"/>
    <property type="project" value="UniProtKB-KW"/>
</dbReference>
<comment type="similarity">
    <text evidence="2">Belongs to the VKOR family.</text>
</comment>
<evidence type="ECO:0000313" key="12">
    <source>
        <dbReference type="EMBL" id="OHA03843.1"/>
    </source>
</evidence>
<keyword evidence="9" id="KW-0676">Redox-active center</keyword>
<dbReference type="Proteomes" id="UP000177811">
    <property type="component" value="Unassembled WGS sequence"/>
</dbReference>
<keyword evidence="6" id="KW-0560">Oxidoreductase</keyword>
<protein>
    <recommendedName>
        <fullName evidence="11">Vitamin K epoxide reductase domain-containing protein</fullName>
    </recommendedName>
</protein>
<evidence type="ECO:0000256" key="3">
    <source>
        <dbReference type="ARBA" id="ARBA00022692"/>
    </source>
</evidence>
<keyword evidence="8" id="KW-1015">Disulfide bond</keyword>
<evidence type="ECO:0000313" key="13">
    <source>
        <dbReference type="Proteomes" id="UP000177811"/>
    </source>
</evidence>
<evidence type="ECO:0000256" key="9">
    <source>
        <dbReference type="ARBA" id="ARBA00023284"/>
    </source>
</evidence>
<name>A0A1G2KWQ4_9BACT</name>
<feature type="domain" description="Vitamin K epoxide reductase" evidence="11">
    <location>
        <begin position="1"/>
        <end position="115"/>
    </location>
</feature>
<dbReference type="EMBL" id="MHQL01000007">
    <property type="protein sequence ID" value="OHA03843.1"/>
    <property type="molecule type" value="Genomic_DNA"/>
</dbReference>
<feature type="transmembrane region" description="Helical" evidence="10">
    <location>
        <begin position="33"/>
        <end position="57"/>
    </location>
</feature>
<dbReference type="PANTHER" id="PTHR34573">
    <property type="entry name" value="VKC DOMAIN-CONTAINING PROTEIN"/>
    <property type="match status" value="1"/>
</dbReference>
<dbReference type="Gene3D" id="3.40.30.10">
    <property type="entry name" value="Glutaredoxin"/>
    <property type="match status" value="1"/>
</dbReference>
<accession>A0A1G2KWQ4</accession>
<proteinExistence type="inferred from homology"/>
<comment type="caution">
    <text evidence="12">The sequence shown here is derived from an EMBL/GenBank/DDBJ whole genome shotgun (WGS) entry which is preliminary data.</text>
</comment>
<keyword evidence="4" id="KW-0874">Quinone</keyword>
<dbReference type="Pfam" id="PF07884">
    <property type="entry name" value="VKOR"/>
    <property type="match status" value="1"/>
</dbReference>
<dbReference type="PANTHER" id="PTHR34573:SF1">
    <property type="entry name" value="VITAMIN K EPOXIDE REDUCTASE DOMAIN-CONTAINING PROTEIN"/>
    <property type="match status" value="1"/>
</dbReference>
<evidence type="ECO:0000256" key="6">
    <source>
        <dbReference type="ARBA" id="ARBA00023002"/>
    </source>
</evidence>
<dbReference type="Gene3D" id="1.20.1440.130">
    <property type="entry name" value="VKOR domain"/>
    <property type="match status" value="1"/>
</dbReference>
<keyword evidence="7 10" id="KW-0472">Membrane</keyword>